<dbReference type="GO" id="GO:0005576">
    <property type="term" value="C:extracellular region"/>
    <property type="evidence" value="ECO:0007669"/>
    <property type="project" value="TreeGrafter"/>
</dbReference>
<name>A0AAV1R3A2_9ROSI</name>
<sequence>MAGKWLALLFLFTVLHPIPTATAFGDYNISESMVQTISIDIGSFIPKTYGRAGRDERDKLLAFMGSGLLIRGERQLFHADPADPLIPERYYDFWKLEWEKHGCCFDDNGYPETALANYFQAAVSRAQSYNIWAYLTSAGITVDEEYDVSRITNAIQTGLGVQTNVVQIQCARRRNKLVVTQIFLCVNKRATALRACPTGRQMCSGRPMFPSSESQF</sequence>
<dbReference type="InterPro" id="IPR001568">
    <property type="entry name" value="RNase_T2-like"/>
</dbReference>
<proteinExistence type="inferred from homology"/>
<accession>A0AAV1R3A2</accession>
<dbReference type="PANTHER" id="PTHR11240">
    <property type="entry name" value="RIBONUCLEASE T2"/>
    <property type="match status" value="1"/>
</dbReference>
<dbReference type="InterPro" id="IPR036430">
    <property type="entry name" value="RNase_T2-like_sf"/>
</dbReference>
<comment type="similarity">
    <text evidence="1 2">Belongs to the RNase T2 family.</text>
</comment>
<protein>
    <submittedName>
        <fullName evidence="4">Uncharacterized protein</fullName>
    </submittedName>
</protein>
<evidence type="ECO:0000256" key="3">
    <source>
        <dbReference type="SAM" id="SignalP"/>
    </source>
</evidence>
<dbReference type="SUPFAM" id="SSF55895">
    <property type="entry name" value="Ribonuclease Rh-like"/>
    <property type="match status" value="1"/>
</dbReference>
<keyword evidence="3" id="KW-0732">Signal</keyword>
<dbReference type="EMBL" id="CAWUPB010000893">
    <property type="protein sequence ID" value="CAK7328497.1"/>
    <property type="molecule type" value="Genomic_DNA"/>
</dbReference>
<dbReference type="Proteomes" id="UP001314170">
    <property type="component" value="Unassembled WGS sequence"/>
</dbReference>
<evidence type="ECO:0000256" key="2">
    <source>
        <dbReference type="RuleBase" id="RU004328"/>
    </source>
</evidence>
<dbReference type="GO" id="GO:0033897">
    <property type="term" value="F:ribonuclease T2 activity"/>
    <property type="evidence" value="ECO:0007669"/>
    <property type="project" value="InterPro"/>
</dbReference>
<keyword evidence="5" id="KW-1185">Reference proteome</keyword>
<evidence type="ECO:0000313" key="5">
    <source>
        <dbReference type="Proteomes" id="UP001314170"/>
    </source>
</evidence>
<gene>
    <name evidence="4" type="ORF">DCAF_LOCUS6222</name>
</gene>
<evidence type="ECO:0000256" key="1">
    <source>
        <dbReference type="ARBA" id="ARBA00007469"/>
    </source>
</evidence>
<feature type="chain" id="PRO_5043539087" evidence="3">
    <location>
        <begin position="24"/>
        <end position="216"/>
    </location>
</feature>
<evidence type="ECO:0000313" key="4">
    <source>
        <dbReference type="EMBL" id="CAK7328497.1"/>
    </source>
</evidence>
<dbReference type="Gene3D" id="3.90.730.10">
    <property type="entry name" value="Ribonuclease T2-like"/>
    <property type="match status" value="1"/>
</dbReference>
<comment type="caution">
    <text evidence="4">The sequence shown here is derived from an EMBL/GenBank/DDBJ whole genome shotgun (WGS) entry which is preliminary data.</text>
</comment>
<feature type="signal peptide" evidence="3">
    <location>
        <begin position="1"/>
        <end position="23"/>
    </location>
</feature>
<organism evidence="4 5">
    <name type="scientific">Dovyalis caffra</name>
    <dbReference type="NCBI Taxonomy" id="77055"/>
    <lineage>
        <taxon>Eukaryota</taxon>
        <taxon>Viridiplantae</taxon>
        <taxon>Streptophyta</taxon>
        <taxon>Embryophyta</taxon>
        <taxon>Tracheophyta</taxon>
        <taxon>Spermatophyta</taxon>
        <taxon>Magnoliopsida</taxon>
        <taxon>eudicotyledons</taxon>
        <taxon>Gunneridae</taxon>
        <taxon>Pentapetalae</taxon>
        <taxon>rosids</taxon>
        <taxon>fabids</taxon>
        <taxon>Malpighiales</taxon>
        <taxon>Salicaceae</taxon>
        <taxon>Flacourtieae</taxon>
        <taxon>Dovyalis</taxon>
    </lineage>
</organism>
<dbReference type="GO" id="GO:0003723">
    <property type="term" value="F:RNA binding"/>
    <property type="evidence" value="ECO:0007669"/>
    <property type="project" value="InterPro"/>
</dbReference>
<dbReference type="PANTHER" id="PTHR11240:SF22">
    <property type="entry name" value="RIBONUCLEASE T2"/>
    <property type="match status" value="1"/>
</dbReference>
<reference evidence="4 5" key="1">
    <citation type="submission" date="2024-01" db="EMBL/GenBank/DDBJ databases">
        <authorList>
            <person name="Waweru B."/>
        </authorList>
    </citation>
    <scope>NUCLEOTIDE SEQUENCE [LARGE SCALE GENOMIC DNA]</scope>
</reference>
<dbReference type="GO" id="GO:0006401">
    <property type="term" value="P:RNA catabolic process"/>
    <property type="evidence" value="ECO:0007669"/>
    <property type="project" value="TreeGrafter"/>
</dbReference>
<dbReference type="Pfam" id="PF00445">
    <property type="entry name" value="Ribonuclease_T2"/>
    <property type="match status" value="1"/>
</dbReference>
<dbReference type="AlphaFoldDB" id="A0AAV1R3A2"/>